<dbReference type="SMART" id="SM00065">
    <property type="entry name" value="GAF"/>
    <property type="match status" value="1"/>
</dbReference>
<dbReference type="AlphaFoldDB" id="A0A250WYG7"/>
<dbReference type="Gene3D" id="1.10.510.10">
    <property type="entry name" value="Transferase(Phosphotransferase) domain 1"/>
    <property type="match status" value="1"/>
</dbReference>
<dbReference type="InterPro" id="IPR001245">
    <property type="entry name" value="Ser-Thr/Tyr_kinase_cat_dom"/>
</dbReference>
<dbReference type="SUPFAM" id="SSF55781">
    <property type="entry name" value="GAF domain-like"/>
    <property type="match status" value="1"/>
</dbReference>
<evidence type="ECO:0000256" key="1">
    <source>
        <dbReference type="ARBA" id="ARBA00023170"/>
    </source>
</evidence>
<dbReference type="PROSITE" id="PS50011">
    <property type="entry name" value="PROTEIN_KINASE_DOM"/>
    <property type="match status" value="1"/>
</dbReference>
<dbReference type="PANTHER" id="PTHR43102">
    <property type="entry name" value="SLR1143 PROTEIN"/>
    <property type="match status" value="1"/>
</dbReference>
<dbReference type="PROSITE" id="PS00109">
    <property type="entry name" value="PROTEIN_KINASE_TYR"/>
    <property type="match status" value="1"/>
</dbReference>
<dbReference type="Pfam" id="PF07714">
    <property type="entry name" value="PK_Tyr_Ser-Thr"/>
    <property type="match status" value="1"/>
</dbReference>
<accession>A0A250WYG7</accession>
<dbReference type="Proteomes" id="UP000232323">
    <property type="component" value="Unassembled WGS sequence"/>
</dbReference>
<dbReference type="SUPFAM" id="SSF55785">
    <property type="entry name" value="PYP-like sensor domain (PAS domain)"/>
    <property type="match status" value="1"/>
</dbReference>
<dbReference type="PANTHER" id="PTHR43102:SF2">
    <property type="entry name" value="GAF DOMAIN-CONTAINING PROTEIN"/>
    <property type="match status" value="1"/>
</dbReference>
<dbReference type="OrthoDB" id="539901at2759"/>
<keyword evidence="1" id="KW-0675">Receptor</keyword>
<dbReference type="GO" id="GO:0005524">
    <property type="term" value="F:ATP binding"/>
    <property type="evidence" value="ECO:0007669"/>
    <property type="project" value="InterPro"/>
</dbReference>
<dbReference type="InterPro" id="IPR035965">
    <property type="entry name" value="PAS-like_dom_sf"/>
</dbReference>
<dbReference type="Gene3D" id="3.30.200.20">
    <property type="entry name" value="Phosphorylase Kinase, domain 1"/>
    <property type="match status" value="1"/>
</dbReference>
<evidence type="ECO:0000313" key="4">
    <source>
        <dbReference type="EMBL" id="GAX75883.1"/>
    </source>
</evidence>
<evidence type="ECO:0000256" key="2">
    <source>
        <dbReference type="SAM" id="MobiDB-lite"/>
    </source>
</evidence>
<feature type="compositionally biased region" description="Low complexity" evidence="2">
    <location>
        <begin position="16"/>
        <end position="29"/>
    </location>
</feature>
<feature type="compositionally biased region" description="Polar residues" evidence="2">
    <location>
        <begin position="1"/>
        <end position="15"/>
    </location>
</feature>
<dbReference type="InterPro" id="IPR011009">
    <property type="entry name" value="Kinase-like_dom_sf"/>
</dbReference>
<dbReference type="Gene3D" id="3.30.450.20">
    <property type="entry name" value="PAS domain"/>
    <property type="match status" value="1"/>
</dbReference>
<comment type="caution">
    <text evidence="4">The sequence shown here is derived from an EMBL/GenBank/DDBJ whole genome shotgun (WGS) entry which is preliminary data.</text>
</comment>
<sequence>MGSSCTKGSETTVEQPSVPSKASSVPAPIKSKTVEEIVSNGSHVTDTQSYLGSTDDFHVQPAHEDEEYIGSIEPSNEAARLQTLKNLAVLDTEPEKRFDDITKLCTMIFKVPICLVSLVETNRQWFKSKQGLDVTETDRKSSFCAWTLLPHCPTVLVVENALEDTRFCSNPLVVGFPHIRFYAGTPLVGSNGHRYGSLCIIDRKPVKFNAESCTMLSNFGEMVVRQIEKDMALEQQQQKNDVLTQEKSNMLRAISMISEAIMMLDLSQPEWMVLFVNDAMENETGVHKEEDKTVTFWDSFELIGSDEERTRTACHLAIAEQQNFDLTVRSKKQNGTPEHTLLMLQFRSANNSTLDANMPRIAVPSTMGRAAHYEGEPCYYYASVKRTAETPSTIMSSTISGNINDFAVVMAHLDAFSGEWNGTTTAIKILEHEQKEDGGEILEALLSAQISHPNIVKTFKHCTRAVPMAHEALDGKTMMETWMIMEFCNKGTLSDAVDCGWFRRRNSMYELDYGVILKTLRDIAAAMTYLHSLDMLHGDLTGSNIMLSSSDMDQRGFLAKVADFGFTRVVQTRDIKTKTHGAISHTAPELLLEGTLSKAADVYSFGVILWEMYSGKRPYGGMTQGQVIQHISARRGLALNSGCPPPLRKFIHKCTSIKPADRPTFPQILVELEELEEELV</sequence>
<dbReference type="PRINTS" id="PR00109">
    <property type="entry name" value="TYRKINASE"/>
</dbReference>
<name>A0A250WYG7_9CHLO</name>
<dbReference type="STRING" id="1157962.A0A250WYG7"/>
<dbReference type="GO" id="GO:0004672">
    <property type="term" value="F:protein kinase activity"/>
    <property type="evidence" value="ECO:0007669"/>
    <property type="project" value="InterPro"/>
</dbReference>
<dbReference type="SUPFAM" id="SSF56112">
    <property type="entry name" value="Protein kinase-like (PK-like)"/>
    <property type="match status" value="1"/>
</dbReference>
<dbReference type="Gene3D" id="3.30.450.40">
    <property type="match status" value="1"/>
</dbReference>
<feature type="region of interest" description="Disordered" evidence="2">
    <location>
        <begin position="1"/>
        <end position="29"/>
    </location>
</feature>
<dbReference type="InterPro" id="IPR008266">
    <property type="entry name" value="Tyr_kinase_AS"/>
</dbReference>
<evidence type="ECO:0000259" key="3">
    <source>
        <dbReference type="PROSITE" id="PS50011"/>
    </source>
</evidence>
<gene>
    <name evidence="4" type="ORF">CEUSTIGMA_g3326.t1</name>
</gene>
<dbReference type="InterPro" id="IPR000719">
    <property type="entry name" value="Prot_kinase_dom"/>
</dbReference>
<protein>
    <recommendedName>
        <fullName evidence="3">Protein kinase domain-containing protein</fullName>
    </recommendedName>
</protein>
<dbReference type="InterPro" id="IPR029016">
    <property type="entry name" value="GAF-like_dom_sf"/>
</dbReference>
<proteinExistence type="predicted"/>
<reference evidence="4 5" key="1">
    <citation type="submission" date="2017-08" db="EMBL/GenBank/DDBJ databases">
        <title>Acidophilic green algal genome provides insights into adaptation to an acidic environment.</title>
        <authorList>
            <person name="Hirooka S."/>
            <person name="Hirose Y."/>
            <person name="Kanesaki Y."/>
            <person name="Higuchi S."/>
            <person name="Fujiwara T."/>
            <person name="Onuma R."/>
            <person name="Era A."/>
            <person name="Ohbayashi R."/>
            <person name="Uzuka A."/>
            <person name="Nozaki H."/>
            <person name="Yoshikawa H."/>
            <person name="Miyagishima S.Y."/>
        </authorList>
    </citation>
    <scope>NUCLEOTIDE SEQUENCE [LARGE SCALE GENOMIC DNA]</scope>
    <source>
        <strain evidence="4 5">NIES-2499</strain>
    </source>
</reference>
<keyword evidence="5" id="KW-1185">Reference proteome</keyword>
<evidence type="ECO:0000313" key="5">
    <source>
        <dbReference type="Proteomes" id="UP000232323"/>
    </source>
</evidence>
<organism evidence="4 5">
    <name type="scientific">Chlamydomonas eustigma</name>
    <dbReference type="NCBI Taxonomy" id="1157962"/>
    <lineage>
        <taxon>Eukaryota</taxon>
        <taxon>Viridiplantae</taxon>
        <taxon>Chlorophyta</taxon>
        <taxon>core chlorophytes</taxon>
        <taxon>Chlorophyceae</taxon>
        <taxon>CS clade</taxon>
        <taxon>Chlamydomonadales</taxon>
        <taxon>Chlamydomonadaceae</taxon>
        <taxon>Chlamydomonas</taxon>
    </lineage>
</organism>
<dbReference type="InterPro" id="IPR003018">
    <property type="entry name" value="GAF"/>
</dbReference>
<dbReference type="EMBL" id="BEGY01000014">
    <property type="protein sequence ID" value="GAX75883.1"/>
    <property type="molecule type" value="Genomic_DNA"/>
</dbReference>
<feature type="domain" description="Protein kinase" evidence="3">
    <location>
        <begin position="392"/>
        <end position="680"/>
    </location>
</feature>